<evidence type="ECO:0000313" key="1">
    <source>
        <dbReference type="EMBL" id="KFA92577.1"/>
    </source>
</evidence>
<dbReference type="Gene3D" id="3.60.21.10">
    <property type="match status" value="1"/>
</dbReference>
<accession>A0A084SVU2</accession>
<dbReference type="SUPFAM" id="SSF56300">
    <property type="entry name" value="Metallo-dependent phosphatases"/>
    <property type="match status" value="1"/>
</dbReference>
<sequence length="227" mass="25762">MSQDVIGILSDSHGDLAAFDAAYELLRAKGAQRFIFLGGRYSDLDEWILDRRERSRGGREYSGADFIQDVAKWLAVTEQKPRPRSLSVPDDALKELEEDPLLVREHFLRTPERDSIQYRDPSIPRKVLDMVGDTLCCLTYDKNDLSRDDLVNALIFIHGKESEPKLVQIGPRYFLTPGRLAGAAEQTCALLERVDKDLRFSAFRLDGKAVLEPQTLAVDRRNKLSVK</sequence>
<evidence type="ECO:0008006" key="3">
    <source>
        <dbReference type="Google" id="ProtNLM"/>
    </source>
</evidence>
<gene>
    <name evidence="1" type="ORF">Q664_14480</name>
</gene>
<proteinExistence type="predicted"/>
<organism evidence="1 2">
    <name type="scientific">Archangium violaceum Cb vi76</name>
    <dbReference type="NCBI Taxonomy" id="1406225"/>
    <lineage>
        <taxon>Bacteria</taxon>
        <taxon>Pseudomonadati</taxon>
        <taxon>Myxococcota</taxon>
        <taxon>Myxococcia</taxon>
        <taxon>Myxococcales</taxon>
        <taxon>Cystobacterineae</taxon>
        <taxon>Archangiaceae</taxon>
        <taxon>Archangium</taxon>
    </lineage>
</organism>
<dbReference type="Proteomes" id="UP000028547">
    <property type="component" value="Unassembled WGS sequence"/>
</dbReference>
<reference evidence="1 2" key="1">
    <citation type="submission" date="2014-07" db="EMBL/GenBank/DDBJ databases">
        <title>Draft Genome Sequence of Gephyronic Acid Producer, Cystobacter violaceus Strain Cb vi76.</title>
        <authorList>
            <person name="Stevens D.C."/>
            <person name="Young J."/>
            <person name="Carmichael R."/>
            <person name="Tan J."/>
            <person name="Taylor R.E."/>
        </authorList>
    </citation>
    <scope>NUCLEOTIDE SEQUENCE [LARGE SCALE GENOMIC DNA]</scope>
    <source>
        <strain evidence="1 2">Cb vi76</strain>
    </source>
</reference>
<dbReference type="EMBL" id="JPMI01000089">
    <property type="protein sequence ID" value="KFA92577.1"/>
    <property type="molecule type" value="Genomic_DNA"/>
</dbReference>
<protein>
    <recommendedName>
        <fullName evidence="3">Calcineurin-like phosphoesterase domain-containing protein</fullName>
    </recommendedName>
</protein>
<dbReference type="RefSeq" id="WP_043394678.1">
    <property type="nucleotide sequence ID" value="NZ_JPMI01000089.1"/>
</dbReference>
<dbReference type="InterPro" id="IPR029052">
    <property type="entry name" value="Metallo-depent_PP-like"/>
</dbReference>
<dbReference type="AlphaFoldDB" id="A0A084SVU2"/>
<name>A0A084SVU2_9BACT</name>
<evidence type="ECO:0000313" key="2">
    <source>
        <dbReference type="Proteomes" id="UP000028547"/>
    </source>
</evidence>
<comment type="caution">
    <text evidence="1">The sequence shown here is derived from an EMBL/GenBank/DDBJ whole genome shotgun (WGS) entry which is preliminary data.</text>
</comment>